<reference evidence="2" key="1">
    <citation type="journal article" date="2014" name="Front. Microbiol.">
        <title>High frequency of phylogenetically diverse reductive dehalogenase-homologous genes in deep subseafloor sedimentary metagenomes.</title>
        <authorList>
            <person name="Kawai M."/>
            <person name="Futagami T."/>
            <person name="Toyoda A."/>
            <person name="Takaki Y."/>
            <person name="Nishi S."/>
            <person name="Hori S."/>
            <person name="Arai W."/>
            <person name="Tsubouchi T."/>
            <person name="Morono Y."/>
            <person name="Uchiyama I."/>
            <person name="Ito T."/>
            <person name="Fujiyama A."/>
            <person name="Inagaki F."/>
            <person name="Takami H."/>
        </authorList>
    </citation>
    <scope>NUCLEOTIDE SEQUENCE</scope>
    <source>
        <strain evidence="2">Expedition CK06-06</strain>
    </source>
</reference>
<accession>X0VFP3</accession>
<dbReference type="Gene3D" id="3.30.40.10">
    <property type="entry name" value="Zinc/RING finger domain, C3HC4 (zinc finger)"/>
    <property type="match status" value="1"/>
</dbReference>
<dbReference type="SUPFAM" id="SSF57850">
    <property type="entry name" value="RING/U-box"/>
    <property type="match status" value="1"/>
</dbReference>
<dbReference type="InterPro" id="IPR013083">
    <property type="entry name" value="Znf_RING/FYVE/PHD"/>
</dbReference>
<organism evidence="2">
    <name type="scientific">marine sediment metagenome</name>
    <dbReference type="NCBI Taxonomy" id="412755"/>
    <lineage>
        <taxon>unclassified sequences</taxon>
        <taxon>metagenomes</taxon>
        <taxon>ecological metagenomes</taxon>
    </lineage>
</organism>
<evidence type="ECO:0000259" key="1">
    <source>
        <dbReference type="Pfam" id="PF13639"/>
    </source>
</evidence>
<protein>
    <recommendedName>
        <fullName evidence="1">RING-type domain-containing protein</fullName>
    </recommendedName>
</protein>
<dbReference type="InterPro" id="IPR001841">
    <property type="entry name" value="Znf_RING"/>
</dbReference>
<feature type="non-terminal residue" evidence="2">
    <location>
        <position position="201"/>
    </location>
</feature>
<dbReference type="Pfam" id="PF13639">
    <property type="entry name" value="zf-RING_2"/>
    <property type="match status" value="1"/>
</dbReference>
<dbReference type="AlphaFoldDB" id="X0VFP3"/>
<evidence type="ECO:0000313" key="2">
    <source>
        <dbReference type="EMBL" id="GAF99370.1"/>
    </source>
</evidence>
<comment type="caution">
    <text evidence="2">The sequence shown here is derived from an EMBL/GenBank/DDBJ whole genome shotgun (WGS) entry which is preliminary data.</text>
</comment>
<dbReference type="EMBL" id="BARS01011154">
    <property type="protein sequence ID" value="GAF99370.1"/>
    <property type="molecule type" value="Genomic_DNA"/>
</dbReference>
<name>X0VFP3_9ZZZZ</name>
<feature type="domain" description="RING-type" evidence="1">
    <location>
        <begin position="160"/>
        <end position="201"/>
    </location>
</feature>
<proteinExistence type="predicted"/>
<gene>
    <name evidence="2" type="ORF">S01H1_20394</name>
</gene>
<sequence>MTDASANIVDSDIEDDVEFLLRFLNSGRFGPRTTQPPIENIISSLLNSTGIDSSFNSILRPPRVRRPPLSRRRELGYNPLFNHPVPGPPPLNNIDSNYGNFISQLFRMPMGSQGRRNINSILQQSLMDPSQDMYKKVLSDEGENDIKKVIYKPNEFPNDSCPMTLNTFSEGDEVAQLPCGHIFEYEAVLKWLKDENASCPV</sequence>